<dbReference type="EMBL" id="BIXZ01000021">
    <property type="protein sequence ID" value="GCF16218.1"/>
    <property type="molecule type" value="Genomic_DNA"/>
</dbReference>
<evidence type="ECO:0000256" key="1">
    <source>
        <dbReference type="SAM" id="Phobius"/>
    </source>
</evidence>
<feature type="transmembrane region" description="Helical" evidence="1">
    <location>
        <begin position="155"/>
        <end position="177"/>
    </location>
</feature>
<organism evidence="2 3">
    <name type="scientific">Haloarcula mannanilytica</name>
    <dbReference type="NCBI Taxonomy" id="2509225"/>
    <lineage>
        <taxon>Archaea</taxon>
        <taxon>Methanobacteriati</taxon>
        <taxon>Methanobacteriota</taxon>
        <taxon>Stenosarchaea group</taxon>
        <taxon>Halobacteria</taxon>
        <taxon>Halobacteriales</taxon>
        <taxon>Haloarculaceae</taxon>
        <taxon>Haloarcula</taxon>
    </lineage>
</organism>
<dbReference type="InterPro" id="IPR017195">
    <property type="entry name" value="ABC_thiamin-permease_prd"/>
</dbReference>
<protein>
    <submittedName>
        <fullName evidence="2">ABC transporter permease</fullName>
    </submittedName>
</protein>
<keyword evidence="3" id="KW-1185">Reference proteome</keyword>
<sequence length="199" mass="20920">MSALTKQLTAVRNWETRDLLVVAALGIIPGLALLPAVFAGFTIRAALGPLGTILNSGLFYLPGLMALYIVRKPGASILNGVFVGLVWIPLTPFGLAVTVPTIVARLGSEIPFLLTQYRRYDRSMMLVSGAAAGLLSLGAIYIPSSFQTLALPMQAALIVGHGLSGMILSGLLAKLLADKLAETGVLSAYPIVDDVDMRS</sequence>
<gene>
    <name evidence="2" type="ORF">Harman_41530</name>
</gene>
<evidence type="ECO:0000313" key="3">
    <source>
        <dbReference type="Proteomes" id="UP000304382"/>
    </source>
</evidence>
<dbReference type="AlphaFoldDB" id="A0A4C2ENN5"/>
<name>A0A4C2ENN5_9EURY</name>
<accession>A0A4C2ENN5</accession>
<reference evidence="2 3" key="1">
    <citation type="submission" date="2019-02" db="EMBL/GenBank/DDBJ databases">
        <title>Haloarcula mannanilyticum sp. nov., a mannan degrading haloarchaeon isolated from commercial salt.</title>
        <authorList>
            <person name="Enomoto S."/>
            <person name="Shimane Y."/>
            <person name="Kamekura M."/>
            <person name="Ito T."/>
            <person name="Moriya O."/>
            <person name="Ihara K."/>
            <person name="Takahashi-Ando N."/>
            <person name="Fukushima Y."/>
            <person name="Yoshida Y."/>
            <person name="Usama R."/>
            <person name="Takai K."/>
            <person name="Minegishi H."/>
        </authorList>
    </citation>
    <scope>NUCLEOTIDE SEQUENCE [LARGE SCALE GENOMIC DNA]</scope>
    <source>
        <strain evidence="2 3">MD130-1</strain>
    </source>
</reference>
<dbReference type="OrthoDB" id="377220at2157"/>
<dbReference type="Pfam" id="PF09819">
    <property type="entry name" value="ABC_cobalt"/>
    <property type="match status" value="1"/>
</dbReference>
<feature type="transmembrane region" description="Helical" evidence="1">
    <location>
        <begin position="20"/>
        <end position="41"/>
    </location>
</feature>
<proteinExistence type="predicted"/>
<keyword evidence="1" id="KW-0812">Transmembrane</keyword>
<keyword evidence="1" id="KW-0472">Membrane</keyword>
<evidence type="ECO:0000313" key="2">
    <source>
        <dbReference type="EMBL" id="GCF16218.1"/>
    </source>
</evidence>
<dbReference type="RefSeq" id="WP_137685585.1">
    <property type="nucleotide sequence ID" value="NZ_BIXZ01000021.1"/>
</dbReference>
<comment type="caution">
    <text evidence="2">The sequence shown here is derived from an EMBL/GenBank/DDBJ whole genome shotgun (WGS) entry which is preliminary data.</text>
</comment>
<keyword evidence="1" id="KW-1133">Transmembrane helix</keyword>
<feature type="transmembrane region" description="Helical" evidence="1">
    <location>
        <begin position="77"/>
        <end position="103"/>
    </location>
</feature>
<feature type="transmembrane region" description="Helical" evidence="1">
    <location>
        <begin position="53"/>
        <end position="71"/>
    </location>
</feature>
<dbReference type="Proteomes" id="UP000304382">
    <property type="component" value="Unassembled WGS sequence"/>
</dbReference>
<feature type="transmembrane region" description="Helical" evidence="1">
    <location>
        <begin position="124"/>
        <end position="143"/>
    </location>
</feature>